<protein>
    <submittedName>
        <fullName evidence="2">Uncharacterized protein</fullName>
    </submittedName>
</protein>
<dbReference type="EMBL" id="BRXZ01003097">
    <property type="protein sequence ID" value="GMH47123.1"/>
    <property type="molecule type" value="Genomic_DNA"/>
</dbReference>
<dbReference type="Proteomes" id="UP001165082">
    <property type="component" value="Unassembled WGS sequence"/>
</dbReference>
<comment type="caution">
    <text evidence="2">The sequence shown here is derived from an EMBL/GenBank/DDBJ whole genome shotgun (WGS) entry which is preliminary data.</text>
</comment>
<dbReference type="SUPFAM" id="SSF88659">
    <property type="entry name" value="Sigma3 and sigma4 domains of RNA polymerase sigma factors"/>
    <property type="match status" value="2"/>
</dbReference>
<dbReference type="OrthoDB" id="206108at2759"/>
<keyword evidence="3" id="KW-1185">Reference proteome</keyword>
<evidence type="ECO:0000313" key="2">
    <source>
        <dbReference type="EMBL" id="GMH47123.1"/>
    </source>
</evidence>
<name>A0A9W6Z9M6_9STRA</name>
<proteinExistence type="inferred from homology"/>
<sequence>INNNDFKNNDLQAAANQSDYVSFNNHVLLTRSSEYFLSLVITYTLNVATELQKTLMGLDTDDQWFLTSLPEWDEGEEEGGTPPEAVSSSDLKILEAAASHPTRTSSSDLLFRSLTSIPTHRFAFLFGRAFPSGLGVDGHCVPHGSSAPPEGCEEELRFIIGKFSTYATTWITAYVRRCQNRENWGVGGGLTVPDRYYSLRVKANRFRKEYELRNGRRPGEGEVAAELGVGSGVVKRINLMGGIASIDQELGGEGGRFSYRERLAAGGVDDPQERFDGELFHEMFSRAMAKLSSSEAAVVRSRLGMEKDQGESTRSFDAVGRTYKEVCKDLGVEENAKNVGKVVKVFKSAVKKIVKEEGWNDFRGNE</sequence>
<dbReference type="PANTHER" id="PTHR30603:SF47">
    <property type="entry name" value="RNA POLYMERASE SIGMA FACTOR SIGD, CHLOROPLASTIC"/>
    <property type="match status" value="1"/>
</dbReference>
<reference evidence="2" key="1">
    <citation type="submission" date="2022-07" db="EMBL/GenBank/DDBJ databases">
        <title>Genome analysis of Parmales, a sister group of diatoms, reveals the evolutionary specialization of diatoms from phago-mixotrophs to photoautotrophs.</title>
        <authorList>
            <person name="Ban H."/>
            <person name="Sato S."/>
            <person name="Yoshikawa S."/>
            <person name="Kazumasa Y."/>
            <person name="Nakamura Y."/>
            <person name="Ichinomiya M."/>
            <person name="Saitoh K."/>
            <person name="Sato N."/>
            <person name="Blanc-Mathieu R."/>
            <person name="Endo H."/>
            <person name="Kuwata A."/>
            <person name="Ogata H."/>
        </authorList>
    </citation>
    <scope>NUCLEOTIDE SEQUENCE</scope>
</reference>
<feature type="non-terminal residue" evidence="2">
    <location>
        <position position="1"/>
    </location>
</feature>
<comment type="similarity">
    <text evidence="1">Belongs to the sigma-70 factor family.</text>
</comment>
<evidence type="ECO:0000313" key="3">
    <source>
        <dbReference type="Proteomes" id="UP001165082"/>
    </source>
</evidence>
<dbReference type="InterPro" id="IPR013324">
    <property type="entry name" value="RNA_pol_sigma_r3/r4-like"/>
</dbReference>
<gene>
    <name evidence="2" type="ORF">TrRE_jg8719</name>
</gene>
<dbReference type="PANTHER" id="PTHR30603">
    <property type="entry name" value="RNA POLYMERASE SIGMA FACTOR RPO"/>
    <property type="match status" value="1"/>
</dbReference>
<evidence type="ECO:0000256" key="1">
    <source>
        <dbReference type="ARBA" id="ARBA00007788"/>
    </source>
</evidence>
<organism evidence="2 3">
    <name type="scientific">Triparma retinervis</name>
    <dbReference type="NCBI Taxonomy" id="2557542"/>
    <lineage>
        <taxon>Eukaryota</taxon>
        <taxon>Sar</taxon>
        <taxon>Stramenopiles</taxon>
        <taxon>Ochrophyta</taxon>
        <taxon>Bolidophyceae</taxon>
        <taxon>Parmales</taxon>
        <taxon>Triparmaceae</taxon>
        <taxon>Triparma</taxon>
    </lineage>
</organism>
<accession>A0A9W6Z9M6</accession>
<dbReference type="AlphaFoldDB" id="A0A9W6Z9M6"/>
<dbReference type="Gene3D" id="1.20.140.160">
    <property type="match status" value="1"/>
</dbReference>
<dbReference type="InterPro" id="IPR050239">
    <property type="entry name" value="Sigma-70_RNA_pol_init_factors"/>
</dbReference>